<reference evidence="1 2" key="1">
    <citation type="submission" date="2024-02" db="EMBL/GenBank/DDBJ databases">
        <title>Comparative Genomic Analysis of Flavobacterium Species Causing Columnaris Disease of Freshwater Fish in Thailand: Insights into Virulence and Resistance Mechanisms.</title>
        <authorList>
            <person name="Nguyen D."/>
            <person name="Chokmangmeepisarn P."/>
            <person name="Khianchaikhan K."/>
            <person name="Morishita M."/>
            <person name="Bunnoy A."/>
            <person name="Rodkhum C."/>
        </authorList>
    </citation>
    <scope>NUCLEOTIDE SEQUENCE [LARGE SCALE GENOMIC DNA]</scope>
    <source>
        <strain evidence="1 2">PCBSB2203</strain>
    </source>
</reference>
<dbReference type="EMBL" id="JAZHOJ010000011">
    <property type="protein sequence ID" value="MFK7003599.1"/>
    <property type="molecule type" value="Genomic_DNA"/>
</dbReference>
<accession>A0ABW8PGA3</accession>
<dbReference type="RefSeq" id="WP_158447581.1">
    <property type="nucleotide sequence ID" value="NZ_CP013992.1"/>
</dbReference>
<protein>
    <submittedName>
        <fullName evidence="1">Uncharacterized protein</fullName>
    </submittedName>
</protein>
<name>A0ABW8PGA3_9FLAO</name>
<keyword evidence="2" id="KW-1185">Reference proteome</keyword>
<sequence>MSRKKEGNKILKVKVGYKRVVGLCSSLTLVLRIEEILILEKKKGFEIVYID</sequence>
<evidence type="ECO:0000313" key="2">
    <source>
        <dbReference type="Proteomes" id="UP001621713"/>
    </source>
</evidence>
<proteinExistence type="predicted"/>
<comment type="caution">
    <text evidence="1">The sequence shown here is derived from an EMBL/GenBank/DDBJ whole genome shotgun (WGS) entry which is preliminary data.</text>
</comment>
<gene>
    <name evidence="1" type="ORF">V3467_07005</name>
</gene>
<evidence type="ECO:0000313" key="1">
    <source>
        <dbReference type="EMBL" id="MFK7003599.1"/>
    </source>
</evidence>
<organism evidence="1 2">
    <name type="scientific">Flavobacterium covae</name>
    <dbReference type="NCBI Taxonomy" id="2906076"/>
    <lineage>
        <taxon>Bacteria</taxon>
        <taxon>Pseudomonadati</taxon>
        <taxon>Bacteroidota</taxon>
        <taxon>Flavobacteriia</taxon>
        <taxon>Flavobacteriales</taxon>
        <taxon>Flavobacteriaceae</taxon>
        <taxon>Flavobacterium</taxon>
    </lineage>
</organism>
<dbReference type="GeneID" id="56897011"/>
<dbReference type="Proteomes" id="UP001621713">
    <property type="component" value="Unassembled WGS sequence"/>
</dbReference>